<evidence type="ECO:0000313" key="2">
    <source>
        <dbReference type="EMBL" id="NVI42961.1"/>
    </source>
</evidence>
<name>A0A973VWE8_9BRAD</name>
<dbReference type="Pfam" id="PF20441">
    <property type="entry name" value="TerL_nuclease"/>
    <property type="match status" value="1"/>
</dbReference>
<organism evidence="2">
    <name type="scientific">Bradyrhizobium septentrionale</name>
    <dbReference type="NCBI Taxonomy" id="1404411"/>
    <lineage>
        <taxon>Bacteria</taxon>
        <taxon>Pseudomonadati</taxon>
        <taxon>Pseudomonadota</taxon>
        <taxon>Alphaproteobacteria</taxon>
        <taxon>Hyphomicrobiales</taxon>
        <taxon>Nitrobacteraceae</taxon>
        <taxon>Bradyrhizobium</taxon>
    </lineage>
</organism>
<dbReference type="InterPro" id="IPR046462">
    <property type="entry name" value="TerL_nuclease"/>
</dbReference>
<dbReference type="GO" id="GO:0004519">
    <property type="term" value="F:endonuclease activity"/>
    <property type="evidence" value="ECO:0007669"/>
    <property type="project" value="InterPro"/>
</dbReference>
<dbReference type="RefSeq" id="WP_166209463.1">
    <property type="nucleotide sequence ID" value="NZ_CP088285.1"/>
</dbReference>
<accession>A0A973VWE8</accession>
<feature type="domain" description="Terminase large subunit-like endonuclease" evidence="1">
    <location>
        <begin position="46"/>
        <end position="238"/>
    </location>
</feature>
<comment type="caution">
    <text evidence="2">The sequence shown here is derived from an EMBL/GenBank/DDBJ whole genome shotgun (WGS) entry which is preliminary data.</text>
</comment>
<dbReference type="AlphaFoldDB" id="A0A973VWE8"/>
<protein>
    <recommendedName>
        <fullName evidence="1">Terminase large subunit-like endonuclease domain-containing protein</fullName>
    </recommendedName>
</protein>
<dbReference type="EMBL" id="JAAOLE020000001">
    <property type="protein sequence ID" value="NVI42961.1"/>
    <property type="molecule type" value="Genomic_DNA"/>
</dbReference>
<reference evidence="2" key="1">
    <citation type="submission" date="2020-06" db="EMBL/GenBank/DDBJ databases">
        <title>Whole Genome Sequence of Bradyrhizobium sp. Strain 1S1.</title>
        <authorList>
            <person name="Bromfield E.S.P."/>
            <person name="Cloutier S."/>
        </authorList>
    </citation>
    <scope>NUCLEOTIDE SEQUENCE [LARGE SCALE GENOMIC DNA]</scope>
    <source>
        <strain evidence="2">1S1</strain>
    </source>
</reference>
<sequence length="280" mass="31390">MLDTSFGARDEPLFIVISTQSNDPEHIMSKLIDDGLSGVDPAIVCHLYAAAEDCELADEKQWHKANPALGKFRDYEDLATAIRKAIRMPAEEPKVRNLFLNQRVSSIASLISRAEWMACAGDAPLAQGEEVYLALDLSSTVDLTALMIGSVDDPCRIEPHFWKPRDHLTEHSSRDFGSGSHRYREWAEAGHLKISPGKSINPEVIALFIAEMTQRYKVKGMAYDRWRINDILREFDRIGLQASRTARRAATACGWCHGAKASRTWGLPSMRWSWRSSSAS</sequence>
<dbReference type="PANTHER" id="PTHR41287">
    <property type="match status" value="1"/>
</dbReference>
<dbReference type="InterPro" id="IPR005021">
    <property type="entry name" value="Terminase_largesu-like"/>
</dbReference>
<gene>
    <name evidence="2" type="ORF">HAP48_007800</name>
</gene>
<proteinExistence type="predicted"/>
<evidence type="ECO:0000259" key="1">
    <source>
        <dbReference type="Pfam" id="PF20441"/>
    </source>
</evidence>
<dbReference type="PANTHER" id="PTHR41287:SF1">
    <property type="entry name" value="PROTEIN YMFN"/>
    <property type="match status" value="1"/>
</dbReference>